<dbReference type="Pfam" id="PF14100">
    <property type="entry name" value="DUF6807"/>
    <property type="match status" value="1"/>
</dbReference>
<evidence type="ECO:0000259" key="3">
    <source>
        <dbReference type="Pfam" id="PF01408"/>
    </source>
</evidence>
<sequence>MTADAEHQEVTVAVVGARGYGRRHLADITRIPGARLSAVADPAPLDGDAAELAAGVPHYRALADLLAAQRPDIVTIATPIPTHRPLAEEALRAGCDVLLEKPVAASQSDFERLLAVAEETGRSVQIGFQDEGSSAYADIEELISDGEIGELRGVGACGTWVRSTAYYERAAWAGRRRMDGVDIVDGAVTNPFAHAIQAALRLAGARRAEDVATIEVELFHAHEIEADDTSSLRLLTAKGLPVAAGLTVCATETAEPYVVVHGSAGTVTYWYTAGRVEVAGRSGTRSWNTEVTSLLGNLVAHVREGAALLSPLEASGAFMRVLEAVRRAEDPAPIEPRHLSRLQAPGEVFVQVRDVEQWCARVARELRTFTALGAPWAPEQGVLAELQIAGRAVATYVDGAGTAALDGPRPHLHPLRTLGGTGVTDVAPEDHTWHAGVSMAVQDVCGANLWGGATYVRDRGYRWLEDHGRITHEGWLEEPHESAAGGSALQRLAWRRGDGELLATERRALRWQPAPEGWELEFDSEITAAGEAPLTLGSPGSNGREGGGYGGFFWRLPACTDVEVRTATSRGETQTHGSADPWIAWTARAESDFTLVLARPTGGDGADADRWFVRVSDYPGVGAALAWETPVTVPGGASVHRSYRSLVADGRLDEQQLRAAGARLAG</sequence>
<evidence type="ECO:0000256" key="2">
    <source>
        <dbReference type="ARBA" id="ARBA00023027"/>
    </source>
</evidence>
<dbReference type="RefSeq" id="WP_123303581.1">
    <property type="nucleotide sequence ID" value="NZ_RKHK01000001.1"/>
</dbReference>
<dbReference type="InterPro" id="IPR050463">
    <property type="entry name" value="Gfo/Idh/MocA_oxidrdct_glycsds"/>
</dbReference>
<dbReference type="Proteomes" id="UP000280668">
    <property type="component" value="Unassembled WGS sequence"/>
</dbReference>
<evidence type="ECO:0000259" key="4">
    <source>
        <dbReference type="Pfam" id="PF22725"/>
    </source>
</evidence>
<dbReference type="AlphaFoldDB" id="A0A3N2BCZ4"/>
<dbReference type="SUPFAM" id="SSF51735">
    <property type="entry name" value="NAD(P)-binding Rossmann-fold domains"/>
    <property type="match status" value="1"/>
</dbReference>
<keyword evidence="1" id="KW-0560">Oxidoreductase</keyword>
<gene>
    <name evidence="5" type="ORF">EDD31_1487</name>
</gene>
<dbReference type="GO" id="GO:0000166">
    <property type="term" value="F:nucleotide binding"/>
    <property type="evidence" value="ECO:0007669"/>
    <property type="project" value="InterPro"/>
</dbReference>
<name>A0A3N2BCZ4_9MICO</name>
<dbReference type="EMBL" id="RKHK01000001">
    <property type="protein sequence ID" value="ROR73121.1"/>
    <property type="molecule type" value="Genomic_DNA"/>
</dbReference>
<comment type="caution">
    <text evidence="5">The sequence shown here is derived from an EMBL/GenBank/DDBJ whole genome shotgun (WGS) entry which is preliminary data.</text>
</comment>
<dbReference type="Gene3D" id="3.40.50.720">
    <property type="entry name" value="NAD(P)-binding Rossmann-like Domain"/>
    <property type="match status" value="1"/>
</dbReference>
<feature type="domain" description="GFO/IDH/MocA-like oxidoreductase" evidence="4">
    <location>
        <begin position="137"/>
        <end position="267"/>
    </location>
</feature>
<dbReference type="InterPro" id="IPR000683">
    <property type="entry name" value="Gfo/Idh/MocA-like_OxRdtase_N"/>
</dbReference>
<keyword evidence="2" id="KW-0520">NAD</keyword>
<evidence type="ECO:0000256" key="1">
    <source>
        <dbReference type="ARBA" id="ARBA00023002"/>
    </source>
</evidence>
<organism evidence="5 6">
    <name type="scientific">Bogoriella caseilytica</name>
    <dbReference type="NCBI Taxonomy" id="56055"/>
    <lineage>
        <taxon>Bacteria</taxon>
        <taxon>Bacillati</taxon>
        <taxon>Actinomycetota</taxon>
        <taxon>Actinomycetes</taxon>
        <taxon>Micrococcales</taxon>
        <taxon>Bogoriellaceae</taxon>
        <taxon>Bogoriella</taxon>
    </lineage>
</organism>
<dbReference type="OrthoDB" id="9812981at2"/>
<dbReference type="InterPro" id="IPR055170">
    <property type="entry name" value="GFO_IDH_MocA-like_dom"/>
</dbReference>
<dbReference type="Pfam" id="PF01408">
    <property type="entry name" value="GFO_IDH_MocA"/>
    <property type="match status" value="1"/>
</dbReference>
<keyword evidence="6" id="KW-1185">Reference proteome</keyword>
<reference evidence="5 6" key="1">
    <citation type="submission" date="2018-11" db="EMBL/GenBank/DDBJ databases">
        <title>Sequencing the genomes of 1000 actinobacteria strains.</title>
        <authorList>
            <person name="Klenk H.-P."/>
        </authorList>
    </citation>
    <scope>NUCLEOTIDE SEQUENCE [LARGE SCALE GENOMIC DNA]</scope>
    <source>
        <strain evidence="5 6">DSM 11294</strain>
    </source>
</reference>
<feature type="domain" description="Gfo/Idh/MocA-like oxidoreductase N-terminal" evidence="3">
    <location>
        <begin position="11"/>
        <end position="128"/>
    </location>
</feature>
<dbReference type="InterPro" id="IPR029475">
    <property type="entry name" value="DUF6807"/>
</dbReference>
<proteinExistence type="predicted"/>
<dbReference type="Gene3D" id="3.30.360.10">
    <property type="entry name" value="Dihydrodipicolinate Reductase, domain 2"/>
    <property type="match status" value="1"/>
</dbReference>
<accession>A0A3N2BCZ4</accession>
<evidence type="ECO:0000313" key="5">
    <source>
        <dbReference type="EMBL" id="ROR73121.1"/>
    </source>
</evidence>
<dbReference type="PANTHER" id="PTHR43818:SF11">
    <property type="entry name" value="BCDNA.GH03377"/>
    <property type="match status" value="1"/>
</dbReference>
<dbReference type="Pfam" id="PF22725">
    <property type="entry name" value="GFO_IDH_MocA_C3"/>
    <property type="match status" value="1"/>
</dbReference>
<dbReference type="InterPro" id="IPR036291">
    <property type="entry name" value="NAD(P)-bd_dom_sf"/>
</dbReference>
<dbReference type="GO" id="GO:0016491">
    <property type="term" value="F:oxidoreductase activity"/>
    <property type="evidence" value="ECO:0007669"/>
    <property type="project" value="UniProtKB-KW"/>
</dbReference>
<dbReference type="PANTHER" id="PTHR43818">
    <property type="entry name" value="BCDNA.GH03377"/>
    <property type="match status" value="1"/>
</dbReference>
<dbReference type="SUPFAM" id="SSF55347">
    <property type="entry name" value="Glyceraldehyde-3-phosphate dehydrogenase-like, C-terminal domain"/>
    <property type="match status" value="1"/>
</dbReference>
<protein>
    <submittedName>
        <fullName evidence="5">Putative dehydrogenase</fullName>
    </submittedName>
</protein>
<evidence type="ECO:0000313" key="6">
    <source>
        <dbReference type="Proteomes" id="UP000280668"/>
    </source>
</evidence>